<keyword evidence="9" id="KW-1185">Reference proteome</keyword>
<evidence type="ECO:0000256" key="6">
    <source>
        <dbReference type="ARBA" id="ARBA00023211"/>
    </source>
</evidence>
<dbReference type="EMBL" id="CP021434">
    <property type="protein sequence ID" value="ARU61974.1"/>
    <property type="molecule type" value="Genomic_DNA"/>
</dbReference>
<evidence type="ECO:0000256" key="5">
    <source>
        <dbReference type="ARBA" id="ARBA00022842"/>
    </source>
</evidence>
<dbReference type="OrthoDB" id="9788263at2"/>
<accession>A0A1Y0IRI4</accession>
<dbReference type="AlphaFoldDB" id="A0A1Y0IRI4"/>
<keyword evidence="6" id="KW-0464">Manganese</keyword>
<keyword evidence="3" id="KW-0479">Metal-binding</keyword>
<evidence type="ECO:0000256" key="3">
    <source>
        <dbReference type="ARBA" id="ARBA00022723"/>
    </source>
</evidence>
<keyword evidence="4" id="KW-0378">Hydrolase</keyword>
<evidence type="ECO:0000313" key="9">
    <source>
        <dbReference type="Proteomes" id="UP000195437"/>
    </source>
</evidence>
<sequence>MQEQEVIVQAATTIFVRDKKGGGVETYLTKRPETMRFLPGHYVFPGGTMDESDNDPRFAALAAPVALEHNPVGLPLGYWITALRESFEEAGILLARDPNGRLVTPEELAAEREQLLKGEVAFYDVVEGAGLTLATDLLRYFGHRITPRRLSKRRFETRFFLLVLPDGMEPIPHAGEIAEAGWTDAAAALEKYDAGDYDMVPPTVKALQTIGSYPDAASLWHSTEGVGTPTAMELE</sequence>
<dbReference type="InterPro" id="IPR000086">
    <property type="entry name" value="NUDIX_hydrolase_dom"/>
</dbReference>
<dbReference type="GO" id="GO:0016818">
    <property type="term" value="F:hydrolase activity, acting on acid anhydrides, in phosphorus-containing anhydrides"/>
    <property type="evidence" value="ECO:0007669"/>
    <property type="project" value="InterPro"/>
</dbReference>
<comment type="cofactor">
    <cofactor evidence="2">
        <name>Mg(2+)</name>
        <dbReference type="ChEBI" id="CHEBI:18420"/>
    </cofactor>
</comment>
<dbReference type="InterPro" id="IPR015797">
    <property type="entry name" value="NUDIX_hydrolase-like_dom_sf"/>
</dbReference>
<dbReference type="PROSITE" id="PS51462">
    <property type="entry name" value="NUDIX"/>
    <property type="match status" value="1"/>
</dbReference>
<dbReference type="PANTHER" id="PTHR12318">
    <property type="entry name" value="TESTOSTERONE-REGULATED PROTEIN RP2"/>
    <property type="match status" value="1"/>
</dbReference>
<dbReference type="InterPro" id="IPR039121">
    <property type="entry name" value="NUDT19"/>
</dbReference>
<gene>
    <name evidence="8" type="ORF">CBW65_13910</name>
</gene>
<organism evidence="8 9">
    <name type="scientific">Tumebacillus avium</name>
    <dbReference type="NCBI Taxonomy" id="1903704"/>
    <lineage>
        <taxon>Bacteria</taxon>
        <taxon>Bacillati</taxon>
        <taxon>Bacillota</taxon>
        <taxon>Bacilli</taxon>
        <taxon>Bacillales</taxon>
        <taxon>Alicyclobacillaceae</taxon>
        <taxon>Tumebacillus</taxon>
    </lineage>
</organism>
<proteinExistence type="predicted"/>
<feature type="domain" description="Nudix hydrolase" evidence="7">
    <location>
        <begin position="7"/>
        <end position="205"/>
    </location>
</feature>
<dbReference type="Proteomes" id="UP000195437">
    <property type="component" value="Chromosome"/>
</dbReference>
<name>A0A1Y0IRI4_9BACL</name>
<dbReference type="CDD" id="cd18870">
    <property type="entry name" value="NUDIX_AcylCoAdiphos_Nudt19"/>
    <property type="match status" value="1"/>
</dbReference>
<dbReference type="SUPFAM" id="SSF55811">
    <property type="entry name" value="Nudix"/>
    <property type="match status" value="1"/>
</dbReference>
<dbReference type="Gene3D" id="3.90.79.10">
    <property type="entry name" value="Nucleoside Triphosphate Pyrophosphohydrolase"/>
    <property type="match status" value="1"/>
</dbReference>
<evidence type="ECO:0000256" key="4">
    <source>
        <dbReference type="ARBA" id="ARBA00022801"/>
    </source>
</evidence>
<comment type="cofactor">
    <cofactor evidence="1">
        <name>Mn(2+)</name>
        <dbReference type="ChEBI" id="CHEBI:29035"/>
    </cofactor>
</comment>
<dbReference type="GO" id="GO:0046872">
    <property type="term" value="F:metal ion binding"/>
    <property type="evidence" value="ECO:0007669"/>
    <property type="project" value="UniProtKB-KW"/>
</dbReference>
<dbReference type="KEGG" id="tum:CBW65_13910"/>
<evidence type="ECO:0000313" key="8">
    <source>
        <dbReference type="EMBL" id="ARU61974.1"/>
    </source>
</evidence>
<keyword evidence="5" id="KW-0460">Magnesium</keyword>
<evidence type="ECO:0000256" key="2">
    <source>
        <dbReference type="ARBA" id="ARBA00001946"/>
    </source>
</evidence>
<evidence type="ECO:0000256" key="1">
    <source>
        <dbReference type="ARBA" id="ARBA00001936"/>
    </source>
</evidence>
<evidence type="ECO:0000259" key="7">
    <source>
        <dbReference type="PROSITE" id="PS51462"/>
    </source>
</evidence>
<dbReference type="PANTHER" id="PTHR12318:SF0">
    <property type="entry name" value="ACYL-COENZYME A DIPHOSPHATASE NUDT19"/>
    <property type="match status" value="1"/>
</dbReference>
<reference evidence="9" key="1">
    <citation type="submission" date="2017-05" db="EMBL/GenBank/DDBJ databases">
        <authorList>
            <person name="Sung H."/>
        </authorList>
    </citation>
    <scope>NUCLEOTIDE SEQUENCE [LARGE SCALE GENOMIC DNA]</scope>
    <source>
        <strain evidence="9">AR23208</strain>
    </source>
</reference>
<protein>
    <recommendedName>
        <fullName evidence="7">Nudix hydrolase domain-containing protein</fullName>
    </recommendedName>
</protein>
<dbReference type="RefSeq" id="WP_087457343.1">
    <property type="nucleotide sequence ID" value="NZ_CP021434.1"/>
</dbReference>